<accession>A0A3B0RG61</accession>
<evidence type="ECO:0000313" key="1">
    <source>
        <dbReference type="EMBL" id="VAV92364.1"/>
    </source>
</evidence>
<dbReference type="InterPro" id="IPR007263">
    <property type="entry name" value="DCC1-like"/>
</dbReference>
<gene>
    <name evidence="1" type="ORF">MNBD_ALPHA08-2022</name>
</gene>
<dbReference type="AlphaFoldDB" id="A0A3B0RG61"/>
<protein>
    <submittedName>
        <fullName evidence="1">Uncharacterized protein</fullName>
    </submittedName>
</protein>
<name>A0A3B0RG61_9ZZZZ</name>
<proteinExistence type="predicted"/>
<sequence length="152" mass="17021">MKLNNPIYSYRQDPEIPPFPDDGPVAVMDAHCAICARGARWIAHNDSEGEFTIVPLQSELGNALMRHYAMDPDDPLSWLYLQEGKGYTSLDAAIRVGQRLGGVWRGLVVLRVFPLIVQDWLYGLVARNRIRLGGTADLCNMPDAEVQKRLLS</sequence>
<organism evidence="1">
    <name type="scientific">hydrothermal vent metagenome</name>
    <dbReference type="NCBI Taxonomy" id="652676"/>
    <lineage>
        <taxon>unclassified sequences</taxon>
        <taxon>metagenomes</taxon>
        <taxon>ecological metagenomes</taxon>
    </lineage>
</organism>
<dbReference type="PANTHER" id="PTHR33639">
    <property type="entry name" value="THIOL-DISULFIDE OXIDOREDUCTASE DCC"/>
    <property type="match status" value="1"/>
</dbReference>
<dbReference type="EMBL" id="UOEC01000098">
    <property type="protein sequence ID" value="VAV92364.1"/>
    <property type="molecule type" value="Genomic_DNA"/>
</dbReference>
<dbReference type="Pfam" id="PF04134">
    <property type="entry name" value="DCC1-like"/>
    <property type="match status" value="1"/>
</dbReference>
<dbReference type="GO" id="GO:0015035">
    <property type="term" value="F:protein-disulfide reductase activity"/>
    <property type="evidence" value="ECO:0007669"/>
    <property type="project" value="InterPro"/>
</dbReference>
<dbReference type="PANTHER" id="PTHR33639:SF2">
    <property type="entry name" value="DUF393 DOMAIN-CONTAINING PROTEIN"/>
    <property type="match status" value="1"/>
</dbReference>
<dbReference type="InterPro" id="IPR052927">
    <property type="entry name" value="DCC_oxidoreductase"/>
</dbReference>
<reference evidence="1" key="1">
    <citation type="submission" date="2018-06" db="EMBL/GenBank/DDBJ databases">
        <authorList>
            <person name="Zhirakovskaya E."/>
        </authorList>
    </citation>
    <scope>NUCLEOTIDE SEQUENCE</scope>
</reference>